<evidence type="ECO:0000256" key="5">
    <source>
        <dbReference type="ARBA" id="ARBA00022692"/>
    </source>
</evidence>
<comment type="caution">
    <text evidence="8">The sequence shown here is derived from an EMBL/GenBank/DDBJ whole genome shotgun (WGS) entry which is preliminary data.</text>
</comment>
<evidence type="ECO:0000256" key="2">
    <source>
        <dbReference type="ARBA" id="ARBA00007613"/>
    </source>
</evidence>
<organism evidence="8 9">
    <name type="scientific">Candidatus Merdivivens faecigallinarum</name>
    <dbReference type="NCBI Taxonomy" id="2840871"/>
    <lineage>
        <taxon>Bacteria</taxon>
        <taxon>Pseudomonadati</taxon>
        <taxon>Bacteroidota</taxon>
        <taxon>Bacteroidia</taxon>
        <taxon>Bacteroidales</taxon>
        <taxon>Muribaculaceae</taxon>
        <taxon>Muribaculaceae incertae sedis</taxon>
        <taxon>Candidatus Merdivivens</taxon>
    </lineage>
</organism>
<comment type="similarity">
    <text evidence="2">Belongs to the outer membrane factor (OMF) (TC 1.B.17) family.</text>
</comment>
<dbReference type="GO" id="GO:0015562">
    <property type="term" value="F:efflux transmembrane transporter activity"/>
    <property type="evidence" value="ECO:0007669"/>
    <property type="project" value="InterPro"/>
</dbReference>
<keyword evidence="6" id="KW-0472">Membrane</keyword>
<dbReference type="PANTHER" id="PTHR30026">
    <property type="entry name" value="OUTER MEMBRANE PROTEIN TOLC"/>
    <property type="match status" value="1"/>
</dbReference>
<evidence type="ECO:0000256" key="3">
    <source>
        <dbReference type="ARBA" id="ARBA00022448"/>
    </source>
</evidence>
<dbReference type="InterPro" id="IPR003423">
    <property type="entry name" value="OMP_efflux"/>
</dbReference>
<dbReference type="AlphaFoldDB" id="A0A9D9IZW8"/>
<keyword evidence="7" id="KW-0998">Cell outer membrane</keyword>
<keyword evidence="5" id="KW-0812">Transmembrane</keyword>
<keyword evidence="4" id="KW-1134">Transmembrane beta strand</keyword>
<dbReference type="GO" id="GO:1990281">
    <property type="term" value="C:efflux pump complex"/>
    <property type="evidence" value="ECO:0007669"/>
    <property type="project" value="TreeGrafter"/>
</dbReference>
<evidence type="ECO:0000313" key="9">
    <source>
        <dbReference type="Proteomes" id="UP000823772"/>
    </source>
</evidence>
<dbReference type="EMBL" id="JADILY010000029">
    <property type="protein sequence ID" value="MBO8481209.1"/>
    <property type="molecule type" value="Genomic_DNA"/>
</dbReference>
<evidence type="ECO:0000256" key="1">
    <source>
        <dbReference type="ARBA" id="ARBA00004442"/>
    </source>
</evidence>
<dbReference type="Pfam" id="PF02321">
    <property type="entry name" value="OEP"/>
    <property type="match status" value="2"/>
</dbReference>
<dbReference type="GO" id="GO:0009279">
    <property type="term" value="C:cell outer membrane"/>
    <property type="evidence" value="ECO:0007669"/>
    <property type="project" value="UniProtKB-SubCell"/>
</dbReference>
<accession>A0A9D9IZW8</accession>
<keyword evidence="3" id="KW-0813">Transport</keyword>
<dbReference type="Proteomes" id="UP000823772">
    <property type="component" value="Unassembled WGS sequence"/>
</dbReference>
<evidence type="ECO:0000256" key="7">
    <source>
        <dbReference type="ARBA" id="ARBA00023237"/>
    </source>
</evidence>
<name>A0A9D9IZW8_9BACT</name>
<dbReference type="Gene3D" id="1.20.1600.10">
    <property type="entry name" value="Outer membrane efflux proteins (OEP)"/>
    <property type="match status" value="1"/>
</dbReference>
<sequence>MKIFNDKSVSALTAVAISVFAVIPYNAGAQEDLPPDKVWTLEDCIEYALQENISLKKSRLEVESAELDLKQSKAAMYPGVSFSTSQNLTNKPYQETSSTIAGSEILQTNDKTSYMGSYGLNAQWSIFEGLRLRNTVKQDKLGGRLAELNVDISQNSILESIAQIYVQILYASEAVDVARLTLETSEAECTRGKELLGAGSISQADYAQLEAQRSSDRYQLVSSEATLADYKLQLKQLLEIQGDYEMNLFLPEISDESVLVPLPDKSSLYEAALGVRPEIESGNLNIESSELGEKISKAGYYPSLSLSAGIGTNHTSGSDMSFTEQVKRGWFNSVGLTLSIPIFSNLQNKTAVRKAEIQTQTARLELIESQKDLYKTIEGFWQDANSAQKQYLAAKEQLNSARVSYELVSEQFDLGMKNTVELLTEKNNYLMANMQMLQAKYMAVMNIQLLNFYSGKEITIL</sequence>
<evidence type="ECO:0000256" key="6">
    <source>
        <dbReference type="ARBA" id="ARBA00023136"/>
    </source>
</evidence>
<proteinExistence type="inferred from homology"/>
<reference evidence="8" key="1">
    <citation type="submission" date="2020-10" db="EMBL/GenBank/DDBJ databases">
        <authorList>
            <person name="Gilroy R."/>
        </authorList>
    </citation>
    <scope>NUCLEOTIDE SEQUENCE</scope>
    <source>
        <strain evidence="8">B3-2255</strain>
    </source>
</reference>
<comment type="subcellular location">
    <subcellularLocation>
        <location evidence="1">Cell outer membrane</location>
    </subcellularLocation>
</comment>
<evidence type="ECO:0000256" key="4">
    <source>
        <dbReference type="ARBA" id="ARBA00022452"/>
    </source>
</evidence>
<evidence type="ECO:0000313" key="8">
    <source>
        <dbReference type="EMBL" id="MBO8481209.1"/>
    </source>
</evidence>
<dbReference type="PANTHER" id="PTHR30026:SF20">
    <property type="entry name" value="OUTER MEMBRANE PROTEIN TOLC"/>
    <property type="match status" value="1"/>
</dbReference>
<gene>
    <name evidence="8" type="ORF">IAC87_01525</name>
</gene>
<dbReference type="InterPro" id="IPR051906">
    <property type="entry name" value="TolC-like"/>
</dbReference>
<protein>
    <submittedName>
        <fullName evidence="8">TolC family protein</fullName>
    </submittedName>
</protein>
<dbReference type="GO" id="GO:0015288">
    <property type="term" value="F:porin activity"/>
    <property type="evidence" value="ECO:0007669"/>
    <property type="project" value="TreeGrafter"/>
</dbReference>
<dbReference type="SUPFAM" id="SSF56954">
    <property type="entry name" value="Outer membrane efflux proteins (OEP)"/>
    <property type="match status" value="1"/>
</dbReference>
<reference evidence="8" key="2">
    <citation type="journal article" date="2021" name="PeerJ">
        <title>Extensive microbial diversity within the chicken gut microbiome revealed by metagenomics and culture.</title>
        <authorList>
            <person name="Gilroy R."/>
            <person name="Ravi A."/>
            <person name="Getino M."/>
            <person name="Pursley I."/>
            <person name="Horton D.L."/>
            <person name="Alikhan N.F."/>
            <person name="Baker D."/>
            <person name="Gharbi K."/>
            <person name="Hall N."/>
            <person name="Watson M."/>
            <person name="Adriaenssens E.M."/>
            <person name="Foster-Nyarko E."/>
            <person name="Jarju S."/>
            <person name="Secka A."/>
            <person name="Antonio M."/>
            <person name="Oren A."/>
            <person name="Chaudhuri R.R."/>
            <person name="La Ragione R."/>
            <person name="Hildebrand F."/>
            <person name="Pallen M.J."/>
        </authorList>
    </citation>
    <scope>NUCLEOTIDE SEQUENCE</scope>
    <source>
        <strain evidence="8">B3-2255</strain>
    </source>
</reference>